<proteinExistence type="predicted"/>
<organism evidence="3 4">
    <name type="scientific">Magnaporthiopsis poae (strain ATCC 64411 / 73-15)</name>
    <name type="common">Kentucky bluegrass fungus</name>
    <name type="synonym">Magnaporthe poae</name>
    <dbReference type="NCBI Taxonomy" id="644358"/>
    <lineage>
        <taxon>Eukaryota</taxon>
        <taxon>Fungi</taxon>
        <taxon>Dikarya</taxon>
        <taxon>Ascomycota</taxon>
        <taxon>Pezizomycotina</taxon>
        <taxon>Sordariomycetes</taxon>
        <taxon>Sordariomycetidae</taxon>
        <taxon>Magnaporthales</taxon>
        <taxon>Magnaporthaceae</taxon>
        <taxon>Magnaporthiopsis</taxon>
    </lineage>
</organism>
<dbReference type="Proteomes" id="UP000011715">
    <property type="component" value="Unassembled WGS sequence"/>
</dbReference>
<reference evidence="2" key="3">
    <citation type="submission" date="2011-03" db="EMBL/GenBank/DDBJ databases">
        <title>Annotation of Magnaporthe poae ATCC 64411.</title>
        <authorList>
            <person name="Ma L.-J."/>
            <person name="Dead R."/>
            <person name="Young S.K."/>
            <person name="Zeng Q."/>
            <person name="Gargeya S."/>
            <person name="Fitzgerald M."/>
            <person name="Haas B."/>
            <person name="Abouelleil A."/>
            <person name="Alvarado L."/>
            <person name="Arachchi H.M."/>
            <person name="Berlin A."/>
            <person name="Brown A."/>
            <person name="Chapman S.B."/>
            <person name="Chen Z."/>
            <person name="Dunbar C."/>
            <person name="Freedman E."/>
            <person name="Gearin G."/>
            <person name="Gellesch M."/>
            <person name="Goldberg J."/>
            <person name="Griggs A."/>
            <person name="Gujja S."/>
            <person name="Heiman D."/>
            <person name="Howarth C."/>
            <person name="Larson L."/>
            <person name="Lui A."/>
            <person name="MacDonald P.J.P."/>
            <person name="Mehta T."/>
            <person name="Montmayeur A."/>
            <person name="Murphy C."/>
            <person name="Neiman D."/>
            <person name="Pearson M."/>
            <person name="Priest M."/>
            <person name="Roberts A."/>
            <person name="Saif S."/>
            <person name="Shea T."/>
            <person name="Shenoy N."/>
            <person name="Sisk P."/>
            <person name="Stolte C."/>
            <person name="Sykes S."/>
            <person name="Yandava C."/>
            <person name="Wortman J."/>
            <person name="Nusbaum C."/>
            <person name="Birren B."/>
        </authorList>
    </citation>
    <scope>NUCLEOTIDE SEQUENCE</scope>
    <source>
        <strain evidence="2">ATCC 64411</strain>
    </source>
</reference>
<feature type="compositionally biased region" description="Basic and acidic residues" evidence="1">
    <location>
        <begin position="42"/>
        <end position="52"/>
    </location>
</feature>
<dbReference type="EMBL" id="ADBL01000822">
    <property type="status" value="NOT_ANNOTATED_CDS"/>
    <property type="molecule type" value="Genomic_DNA"/>
</dbReference>
<dbReference type="EnsemblFungi" id="MAPG_03432T0">
    <property type="protein sequence ID" value="MAPG_03432T0"/>
    <property type="gene ID" value="MAPG_03432"/>
</dbReference>
<reference evidence="3" key="4">
    <citation type="journal article" date="2015" name="G3 (Bethesda)">
        <title>Genome sequences of three phytopathogenic species of the Magnaporthaceae family of fungi.</title>
        <authorList>
            <person name="Okagaki L.H."/>
            <person name="Nunes C.C."/>
            <person name="Sailsbery J."/>
            <person name="Clay B."/>
            <person name="Brown D."/>
            <person name="John T."/>
            <person name="Oh Y."/>
            <person name="Young N."/>
            <person name="Fitzgerald M."/>
            <person name="Haas B.J."/>
            <person name="Zeng Q."/>
            <person name="Young S."/>
            <person name="Adiconis X."/>
            <person name="Fan L."/>
            <person name="Levin J.Z."/>
            <person name="Mitchell T.K."/>
            <person name="Okubara P.A."/>
            <person name="Farman M.L."/>
            <person name="Kohn L.M."/>
            <person name="Birren B."/>
            <person name="Ma L.-J."/>
            <person name="Dean R.A."/>
        </authorList>
    </citation>
    <scope>NUCLEOTIDE SEQUENCE</scope>
    <source>
        <strain evidence="3">ATCC 64411 / 73-15</strain>
    </source>
</reference>
<evidence type="ECO:0000313" key="4">
    <source>
        <dbReference type="Proteomes" id="UP000011715"/>
    </source>
</evidence>
<evidence type="ECO:0000313" key="3">
    <source>
        <dbReference type="EnsemblFungi" id="MAPG_03432T0"/>
    </source>
</evidence>
<dbReference type="VEuPathDB" id="FungiDB:MAPG_03432"/>
<protein>
    <submittedName>
        <fullName evidence="2 3">Uncharacterized protein</fullName>
    </submittedName>
</protein>
<reference evidence="2" key="2">
    <citation type="submission" date="2010-05" db="EMBL/GenBank/DDBJ databases">
        <title>The Genome Sequence of Magnaporthe poae strain ATCC 64411.</title>
        <authorList>
            <consortium name="The Broad Institute Genome Sequencing Platform"/>
            <consortium name="Broad Institute Genome Sequencing Center for Infectious Disease"/>
            <person name="Ma L.-J."/>
            <person name="Dead R."/>
            <person name="Young S."/>
            <person name="Zeng Q."/>
            <person name="Koehrsen M."/>
            <person name="Alvarado L."/>
            <person name="Berlin A."/>
            <person name="Chapman S.B."/>
            <person name="Chen Z."/>
            <person name="Freedman E."/>
            <person name="Gellesch M."/>
            <person name="Goldberg J."/>
            <person name="Griggs A."/>
            <person name="Gujja S."/>
            <person name="Heilman E.R."/>
            <person name="Heiman D."/>
            <person name="Hepburn T."/>
            <person name="Howarth C."/>
            <person name="Jen D."/>
            <person name="Larson L."/>
            <person name="Mehta T."/>
            <person name="Neiman D."/>
            <person name="Pearson M."/>
            <person name="Roberts A."/>
            <person name="Saif S."/>
            <person name="Shea T."/>
            <person name="Shenoy N."/>
            <person name="Sisk P."/>
            <person name="Stolte C."/>
            <person name="Sykes S."/>
            <person name="Walk T."/>
            <person name="White J."/>
            <person name="Yandava C."/>
            <person name="Haas B."/>
            <person name="Nusbaum C."/>
            <person name="Birren B."/>
        </authorList>
    </citation>
    <scope>NUCLEOTIDE SEQUENCE</scope>
    <source>
        <strain evidence="2">ATCC 64411</strain>
    </source>
</reference>
<dbReference type="EMBL" id="GL876967">
    <property type="protein sequence ID" value="KLU84388.1"/>
    <property type="molecule type" value="Genomic_DNA"/>
</dbReference>
<accession>A0A0C4DU01</accession>
<reference evidence="3" key="5">
    <citation type="submission" date="2015-06" db="UniProtKB">
        <authorList>
            <consortium name="EnsemblFungi"/>
        </authorList>
    </citation>
    <scope>IDENTIFICATION</scope>
    <source>
        <strain evidence="3">ATCC 64411</strain>
    </source>
</reference>
<name>A0A0C4DU01_MAGP6</name>
<gene>
    <name evidence="2" type="ORF">MAPG_03432</name>
</gene>
<evidence type="ECO:0000313" key="2">
    <source>
        <dbReference type="EMBL" id="KLU84388.1"/>
    </source>
</evidence>
<reference evidence="4" key="1">
    <citation type="submission" date="2010-05" db="EMBL/GenBank/DDBJ databases">
        <title>The genome sequence of Magnaporthe poae strain ATCC 64411.</title>
        <authorList>
            <person name="Ma L.-J."/>
            <person name="Dead R."/>
            <person name="Young S."/>
            <person name="Zeng Q."/>
            <person name="Koehrsen M."/>
            <person name="Alvarado L."/>
            <person name="Berlin A."/>
            <person name="Chapman S.B."/>
            <person name="Chen Z."/>
            <person name="Freedman E."/>
            <person name="Gellesch M."/>
            <person name="Goldberg J."/>
            <person name="Griggs A."/>
            <person name="Gujja S."/>
            <person name="Heilman E.R."/>
            <person name="Heiman D."/>
            <person name="Hepburn T."/>
            <person name="Howarth C."/>
            <person name="Jen D."/>
            <person name="Larson L."/>
            <person name="Mehta T."/>
            <person name="Neiman D."/>
            <person name="Pearson M."/>
            <person name="Roberts A."/>
            <person name="Saif S."/>
            <person name="Shea T."/>
            <person name="Shenoy N."/>
            <person name="Sisk P."/>
            <person name="Stolte C."/>
            <person name="Sykes S."/>
            <person name="Walk T."/>
            <person name="White J."/>
            <person name="Yandava C."/>
            <person name="Haas B."/>
            <person name="Nusbaum C."/>
            <person name="Birren B."/>
        </authorList>
    </citation>
    <scope>NUCLEOTIDE SEQUENCE [LARGE SCALE GENOMIC DNA]</scope>
    <source>
        <strain evidence="4">ATCC 64411 / 73-15</strain>
    </source>
</reference>
<sequence>MLYDECWGGNWSGVGDGEDGILRGTGLALMHETDTARTRLDTLRDRDHRGDDDVAEDQFRSSSGRRGRAIIDQLGPDAYASPSQLRVDIGCHQARWRKSVGAMLGAAAGCPEEDKPAGTAAQGG</sequence>
<dbReference type="AlphaFoldDB" id="A0A0C4DU01"/>
<keyword evidence="4" id="KW-1185">Reference proteome</keyword>
<feature type="region of interest" description="Disordered" evidence="1">
    <location>
        <begin position="42"/>
        <end position="67"/>
    </location>
</feature>
<evidence type="ECO:0000256" key="1">
    <source>
        <dbReference type="SAM" id="MobiDB-lite"/>
    </source>
</evidence>